<comment type="caution">
    <text evidence="2">The sequence shown here is derived from an EMBL/GenBank/DDBJ whole genome shotgun (WGS) entry which is preliminary data.</text>
</comment>
<evidence type="ECO:0000256" key="1">
    <source>
        <dbReference type="SAM" id="MobiDB-lite"/>
    </source>
</evidence>
<dbReference type="EMBL" id="LNZH02000215">
    <property type="protein sequence ID" value="OCB84598.1"/>
    <property type="molecule type" value="Genomic_DNA"/>
</dbReference>
<gene>
    <name evidence="2" type="ORF">A7U60_g8585</name>
</gene>
<feature type="compositionally biased region" description="Polar residues" evidence="1">
    <location>
        <begin position="124"/>
        <end position="144"/>
    </location>
</feature>
<feature type="compositionally biased region" description="Low complexity" evidence="1">
    <location>
        <begin position="169"/>
        <end position="184"/>
    </location>
</feature>
<dbReference type="OrthoDB" id="3259214at2759"/>
<evidence type="ECO:0000313" key="3">
    <source>
        <dbReference type="Proteomes" id="UP000757232"/>
    </source>
</evidence>
<evidence type="ECO:0000313" key="2">
    <source>
        <dbReference type="EMBL" id="OCB84598.1"/>
    </source>
</evidence>
<protein>
    <submittedName>
        <fullName evidence="2">Uncharacterized protein</fullName>
    </submittedName>
</protein>
<feature type="region of interest" description="Disordered" evidence="1">
    <location>
        <begin position="90"/>
        <end position="276"/>
    </location>
</feature>
<sequence length="276" mass="29703">MTAATLPSNIHAELALDQGRISRNGSERSGARSVTHAQTAGTDQHARVQSLHGVIVETAQYIPSPNHGTIEEEPASINGTLSGAELAAALDNEEEEEEEDDISTRRSIMHDAQWHEQEKMKRNLNPQNSFPPGQASINNSSPEQQAYGGSYPKSILQVRSQTLSPPPRSSSCSAPASAPARQQAFPDRPRFVLTDSGPVSAPPSPRGAESEQGHPPIRRAVSDSHPHSAPNSPGLGVTPPMRRGRQTQPSTPKYATFEDMGIQSKNADKEKDCVIM</sequence>
<organism evidence="2 3">
    <name type="scientific">Sanghuangporus baumii</name>
    <name type="common">Phellinus baumii</name>
    <dbReference type="NCBI Taxonomy" id="108892"/>
    <lineage>
        <taxon>Eukaryota</taxon>
        <taxon>Fungi</taxon>
        <taxon>Dikarya</taxon>
        <taxon>Basidiomycota</taxon>
        <taxon>Agaricomycotina</taxon>
        <taxon>Agaricomycetes</taxon>
        <taxon>Hymenochaetales</taxon>
        <taxon>Hymenochaetaceae</taxon>
        <taxon>Sanghuangporus</taxon>
    </lineage>
</organism>
<feature type="compositionally biased region" description="Acidic residues" evidence="1">
    <location>
        <begin position="91"/>
        <end position="101"/>
    </location>
</feature>
<feature type="region of interest" description="Disordered" evidence="1">
    <location>
        <begin position="17"/>
        <end position="46"/>
    </location>
</feature>
<accession>A0A9Q5HRE4</accession>
<keyword evidence="3" id="KW-1185">Reference proteome</keyword>
<name>A0A9Q5HRE4_SANBA</name>
<reference evidence="2" key="1">
    <citation type="submission" date="2016-06" db="EMBL/GenBank/DDBJ databases">
        <title>Draft Genome sequence of the fungus Inonotus baumii.</title>
        <authorList>
            <person name="Zhu H."/>
            <person name="Lin W."/>
        </authorList>
    </citation>
    <scope>NUCLEOTIDE SEQUENCE</scope>
    <source>
        <strain evidence="2">821</strain>
    </source>
</reference>
<feature type="compositionally biased region" description="Basic and acidic residues" evidence="1">
    <location>
        <begin position="102"/>
        <end position="121"/>
    </location>
</feature>
<feature type="compositionally biased region" description="Basic and acidic residues" evidence="1">
    <location>
        <begin position="266"/>
        <end position="276"/>
    </location>
</feature>
<proteinExistence type="predicted"/>
<dbReference type="Proteomes" id="UP000757232">
    <property type="component" value="Unassembled WGS sequence"/>
</dbReference>
<dbReference type="AlphaFoldDB" id="A0A9Q5HRE4"/>